<keyword evidence="1 2" id="KW-0238">DNA-binding</keyword>
<evidence type="ECO:0000313" key="6">
    <source>
        <dbReference type="Proteomes" id="UP000638848"/>
    </source>
</evidence>
<dbReference type="InterPro" id="IPR044068">
    <property type="entry name" value="CB"/>
</dbReference>
<evidence type="ECO:0000256" key="1">
    <source>
        <dbReference type="ARBA" id="ARBA00023125"/>
    </source>
</evidence>
<dbReference type="GO" id="GO:0003677">
    <property type="term" value="F:DNA binding"/>
    <property type="evidence" value="ECO:0007669"/>
    <property type="project" value="UniProtKB-UniRule"/>
</dbReference>
<feature type="domain" description="Core-binding (CB)" evidence="4">
    <location>
        <begin position="21"/>
        <end position="98"/>
    </location>
</feature>
<feature type="compositionally biased region" description="Basic and acidic residues" evidence="3">
    <location>
        <begin position="154"/>
        <end position="168"/>
    </location>
</feature>
<reference evidence="5" key="1">
    <citation type="journal article" date="2014" name="Int. J. Syst. Evol. Microbiol.">
        <title>Complete genome sequence of Corynebacterium casei LMG S-19264T (=DSM 44701T), isolated from a smear-ripened cheese.</title>
        <authorList>
            <consortium name="US DOE Joint Genome Institute (JGI-PGF)"/>
            <person name="Walter F."/>
            <person name="Albersmeier A."/>
            <person name="Kalinowski J."/>
            <person name="Ruckert C."/>
        </authorList>
    </citation>
    <scope>NUCLEOTIDE SEQUENCE</scope>
    <source>
        <strain evidence="5">CGMCC 1.12187</strain>
    </source>
</reference>
<dbReference type="Pfam" id="PF02899">
    <property type="entry name" value="Phage_int_SAM_1"/>
    <property type="match status" value="1"/>
</dbReference>
<name>A0A917H6J7_9MICC</name>
<dbReference type="AlphaFoldDB" id="A0A917H6J7"/>
<dbReference type="GO" id="GO:0015074">
    <property type="term" value="P:DNA integration"/>
    <property type="evidence" value="ECO:0007669"/>
    <property type="project" value="InterPro"/>
</dbReference>
<accession>A0A917H6J7</accession>
<dbReference type="Gene3D" id="1.10.150.130">
    <property type="match status" value="1"/>
</dbReference>
<dbReference type="InterPro" id="IPR004107">
    <property type="entry name" value="Integrase_SAM-like_N"/>
</dbReference>
<dbReference type="Proteomes" id="UP000638848">
    <property type="component" value="Unassembled WGS sequence"/>
</dbReference>
<dbReference type="PROSITE" id="PS51900">
    <property type="entry name" value="CB"/>
    <property type="match status" value="1"/>
</dbReference>
<sequence length="168" mass="18396">MLPVTPRPRPDASSPRPVVPRPHAHLVAGWLDSLASTHTRRTYRYALTAWTSWLQASQVDVLSARPTDVDVWRTTLTGAPATRAHKLSGMSSFCAYAVSQGALETNPFSMSRQSDPSLTVRRPKVIVDAPTAQGPTAIQARYLLGHAKKHGARSRPDLPATDHRPAYQ</sequence>
<dbReference type="InterPro" id="IPR010998">
    <property type="entry name" value="Integrase_recombinase_N"/>
</dbReference>
<dbReference type="RefSeq" id="WP_188539887.1">
    <property type="nucleotide sequence ID" value="NZ_BMEQ01000032.1"/>
</dbReference>
<organism evidence="5 6">
    <name type="scientific">Kocuria dechangensis</name>
    <dbReference type="NCBI Taxonomy" id="1176249"/>
    <lineage>
        <taxon>Bacteria</taxon>
        <taxon>Bacillati</taxon>
        <taxon>Actinomycetota</taxon>
        <taxon>Actinomycetes</taxon>
        <taxon>Micrococcales</taxon>
        <taxon>Micrococcaceae</taxon>
        <taxon>Kocuria</taxon>
    </lineage>
</organism>
<protein>
    <recommendedName>
        <fullName evidence="4">Core-binding (CB) domain-containing protein</fullName>
    </recommendedName>
</protein>
<evidence type="ECO:0000313" key="5">
    <source>
        <dbReference type="EMBL" id="GGG69049.1"/>
    </source>
</evidence>
<keyword evidence="6" id="KW-1185">Reference proteome</keyword>
<dbReference type="EMBL" id="BMEQ01000032">
    <property type="protein sequence ID" value="GGG69049.1"/>
    <property type="molecule type" value="Genomic_DNA"/>
</dbReference>
<feature type="region of interest" description="Disordered" evidence="3">
    <location>
        <begin position="145"/>
        <end position="168"/>
    </location>
</feature>
<comment type="caution">
    <text evidence="5">The sequence shown here is derived from an EMBL/GenBank/DDBJ whole genome shotgun (WGS) entry which is preliminary data.</text>
</comment>
<evidence type="ECO:0000259" key="4">
    <source>
        <dbReference type="PROSITE" id="PS51900"/>
    </source>
</evidence>
<dbReference type="SUPFAM" id="SSF47823">
    <property type="entry name" value="lambda integrase-like, N-terminal domain"/>
    <property type="match status" value="1"/>
</dbReference>
<evidence type="ECO:0000256" key="3">
    <source>
        <dbReference type="SAM" id="MobiDB-lite"/>
    </source>
</evidence>
<gene>
    <name evidence="5" type="ORF">GCM10011374_36850</name>
</gene>
<proteinExistence type="predicted"/>
<evidence type="ECO:0000256" key="2">
    <source>
        <dbReference type="PROSITE-ProRule" id="PRU01248"/>
    </source>
</evidence>
<reference evidence="5" key="2">
    <citation type="submission" date="2020-09" db="EMBL/GenBank/DDBJ databases">
        <authorList>
            <person name="Sun Q."/>
            <person name="Zhou Y."/>
        </authorList>
    </citation>
    <scope>NUCLEOTIDE SEQUENCE</scope>
    <source>
        <strain evidence="5">CGMCC 1.12187</strain>
    </source>
</reference>